<accession>A0A831W2M4</accession>
<dbReference type="SUPFAM" id="SSF51206">
    <property type="entry name" value="cAMP-binding domain-like"/>
    <property type="match status" value="1"/>
</dbReference>
<dbReference type="PANTHER" id="PTHR33525">
    <property type="match status" value="1"/>
</dbReference>
<protein>
    <submittedName>
        <fullName evidence="2">HDOD domain-containing protein</fullName>
    </submittedName>
</protein>
<reference evidence="2" key="1">
    <citation type="journal article" date="2020" name="mSystems">
        <title>Genome- and Community-Level Interaction Insights into Carbon Utilization and Element Cycling Functions of Hydrothermarchaeota in Hydrothermal Sediment.</title>
        <authorList>
            <person name="Zhou Z."/>
            <person name="Liu Y."/>
            <person name="Xu W."/>
            <person name="Pan J."/>
            <person name="Luo Z.H."/>
            <person name="Li M."/>
        </authorList>
    </citation>
    <scope>NUCLEOTIDE SEQUENCE [LARGE SCALE GENOMIC DNA]</scope>
    <source>
        <strain evidence="2">HyVt-443</strain>
    </source>
</reference>
<gene>
    <name evidence="2" type="ORF">ENI96_04800</name>
</gene>
<name>A0A831W2M4_9GAMM</name>
<dbReference type="PANTHER" id="PTHR33525:SF3">
    <property type="entry name" value="RIBONUCLEASE Y"/>
    <property type="match status" value="1"/>
</dbReference>
<dbReference type="InterPro" id="IPR052340">
    <property type="entry name" value="RNase_Y/CdgJ"/>
</dbReference>
<dbReference type="Gene3D" id="2.60.120.10">
    <property type="entry name" value="Jelly Rolls"/>
    <property type="match status" value="1"/>
</dbReference>
<dbReference type="CDD" id="cd00077">
    <property type="entry name" value="HDc"/>
    <property type="match status" value="1"/>
</dbReference>
<organism evidence="2">
    <name type="scientific">Sedimenticola thiotaurini</name>
    <dbReference type="NCBI Taxonomy" id="1543721"/>
    <lineage>
        <taxon>Bacteria</taxon>
        <taxon>Pseudomonadati</taxon>
        <taxon>Pseudomonadota</taxon>
        <taxon>Gammaproteobacteria</taxon>
        <taxon>Chromatiales</taxon>
        <taxon>Sedimenticolaceae</taxon>
        <taxon>Sedimenticola</taxon>
    </lineage>
</organism>
<proteinExistence type="predicted"/>
<dbReference type="Proteomes" id="UP000886251">
    <property type="component" value="Unassembled WGS sequence"/>
</dbReference>
<sequence length="416" mass="46062">MSTETPPLDIDLFRSFDFLRHWSSEQLRRLAARVRIEQAPSGRLLVSRGGSHDFGLFLLDGWLRLKHPGGQVREVRSIDPEAREALTRGLPEACDVVSVTPVRFFRLTNALMEEIARMEPSVDRDAELQPDIDVEQVAGEIGQRMRQALDEDRLELPSLPEVAIRVTEALDDDVSDASDIAQIVQVDPAITAKLIKAANSALYGRLTPVETCTAAVVRLGSGITQKLVISFAVRELFRSDSGALQQQMWSLWKHSTRIAALCHLLARLDGRFDPEQAMLAGLLHDVGVIAVVQYLDTLKEAVSPAHAVSRVVDRLRAEMSAEILQRWRFAEPFVTAAREAEAWMRNPEDGPDLCDLVVVAQLHERMGGETAAPMPVLGDTPAFGRLRLGDLTMEGRLAINDEMASQLAQTESLLNI</sequence>
<dbReference type="AlphaFoldDB" id="A0A831W2M4"/>
<dbReference type="SUPFAM" id="SSF109604">
    <property type="entry name" value="HD-domain/PDEase-like"/>
    <property type="match status" value="1"/>
</dbReference>
<evidence type="ECO:0000313" key="2">
    <source>
        <dbReference type="EMBL" id="HEB95734.1"/>
    </source>
</evidence>
<feature type="domain" description="HDOD" evidence="1">
    <location>
        <begin position="156"/>
        <end position="343"/>
    </location>
</feature>
<dbReference type="Gene3D" id="1.10.3210.10">
    <property type="entry name" value="Hypothetical protein af1432"/>
    <property type="match status" value="1"/>
</dbReference>
<evidence type="ECO:0000259" key="1">
    <source>
        <dbReference type="PROSITE" id="PS51833"/>
    </source>
</evidence>
<dbReference type="InterPro" id="IPR013976">
    <property type="entry name" value="HDOD"/>
</dbReference>
<dbReference type="InterPro" id="IPR003607">
    <property type="entry name" value="HD/PDEase_dom"/>
</dbReference>
<dbReference type="Pfam" id="PF08668">
    <property type="entry name" value="HDOD"/>
    <property type="match status" value="1"/>
</dbReference>
<dbReference type="InterPro" id="IPR014710">
    <property type="entry name" value="RmlC-like_jellyroll"/>
</dbReference>
<comment type="caution">
    <text evidence="2">The sequence shown here is derived from an EMBL/GenBank/DDBJ whole genome shotgun (WGS) entry which is preliminary data.</text>
</comment>
<dbReference type="PROSITE" id="PS51833">
    <property type="entry name" value="HDOD"/>
    <property type="match status" value="1"/>
</dbReference>
<dbReference type="InterPro" id="IPR018490">
    <property type="entry name" value="cNMP-bd_dom_sf"/>
</dbReference>
<dbReference type="EMBL" id="DRKP01000054">
    <property type="protein sequence ID" value="HEB95734.1"/>
    <property type="molecule type" value="Genomic_DNA"/>
</dbReference>